<dbReference type="Gene3D" id="2.30.30.100">
    <property type="match status" value="1"/>
</dbReference>
<dbReference type="EMBL" id="CP026252">
    <property type="protein sequence ID" value="AWP09057.1"/>
    <property type="molecule type" value="Genomic_DNA"/>
</dbReference>
<keyword evidence="8" id="KW-0413">Isomerase</keyword>
<feature type="region of interest" description="Disordered" evidence="17">
    <location>
        <begin position="484"/>
        <end position="516"/>
    </location>
</feature>
<evidence type="ECO:0000256" key="11">
    <source>
        <dbReference type="ARBA" id="ARBA00029648"/>
    </source>
</evidence>
<keyword evidence="9" id="KW-0687">Ribonucleoprotein</keyword>
<dbReference type="UniPathway" id="UPA00109">
    <property type="reaction ID" value="UER00181"/>
</dbReference>
<comment type="similarity">
    <text evidence="3">Belongs to the LSM14 family.</text>
</comment>
<evidence type="ECO:0000256" key="16">
    <source>
        <dbReference type="PROSITE-ProRule" id="PRU00869"/>
    </source>
</evidence>
<dbReference type="InterPro" id="IPR025761">
    <property type="entry name" value="FFD_box"/>
</dbReference>
<comment type="function">
    <text evidence="14">In the cytoplasm, catalyzes the conversion of glucose-6-phosphate to fructose-6-phosphate, the second step in glycolysis, and the reverse reaction during gluconeogenesis. Besides it's role as a glycolytic enzyme, also acts as a secreted cytokine: acts as an angiogenic factor (AMF) that stimulates endothelial cell motility. Acts as a neurotrophic factor, neuroleukin, for spinal and sensory neurons. It is secreted by lectin-stimulated T-cells and induces immunoglobulin secretion.</text>
</comment>
<accession>A0A2U9BXL9</accession>
<dbReference type="SMART" id="SM01199">
    <property type="entry name" value="FDF"/>
    <property type="match status" value="1"/>
</dbReference>
<organism evidence="22 23">
    <name type="scientific">Scophthalmus maximus</name>
    <name type="common">Turbot</name>
    <name type="synonym">Psetta maxima</name>
    <dbReference type="NCBI Taxonomy" id="52904"/>
    <lineage>
        <taxon>Eukaryota</taxon>
        <taxon>Metazoa</taxon>
        <taxon>Chordata</taxon>
        <taxon>Craniata</taxon>
        <taxon>Vertebrata</taxon>
        <taxon>Euteleostomi</taxon>
        <taxon>Actinopterygii</taxon>
        <taxon>Neopterygii</taxon>
        <taxon>Teleostei</taxon>
        <taxon>Neoteleostei</taxon>
        <taxon>Acanthomorphata</taxon>
        <taxon>Carangaria</taxon>
        <taxon>Pleuronectiformes</taxon>
        <taxon>Pleuronectoidei</taxon>
        <taxon>Scophthalmidae</taxon>
        <taxon>Scophthalmus</taxon>
    </lineage>
</organism>
<dbReference type="InterPro" id="IPR035476">
    <property type="entry name" value="SIS_PGI_1"/>
</dbReference>
<evidence type="ECO:0000256" key="2">
    <source>
        <dbReference type="ARBA" id="ARBA00006604"/>
    </source>
</evidence>
<feature type="short sequence motif" description="FFD box" evidence="15">
    <location>
        <begin position="376"/>
        <end position="392"/>
    </location>
</feature>
<evidence type="ECO:0000259" key="21">
    <source>
        <dbReference type="PROSITE" id="PS52002"/>
    </source>
</evidence>
<evidence type="ECO:0000313" key="22">
    <source>
        <dbReference type="EMBL" id="AWP09057.1"/>
    </source>
</evidence>
<dbReference type="InterPro" id="IPR019050">
    <property type="entry name" value="FDF_dom"/>
</dbReference>
<dbReference type="PANTHER" id="PTHR11469:SF5">
    <property type="entry name" value="GLUCOSE-6-PHOSPHATE ISOMERASE"/>
    <property type="match status" value="1"/>
</dbReference>
<dbReference type="CDD" id="cd01736">
    <property type="entry name" value="LSm14_N"/>
    <property type="match status" value="1"/>
</dbReference>
<dbReference type="InterPro" id="IPR047575">
    <property type="entry name" value="Sm"/>
</dbReference>
<dbReference type="GO" id="GO:0004347">
    <property type="term" value="F:glucose-6-phosphate isomerase activity"/>
    <property type="evidence" value="ECO:0007669"/>
    <property type="project" value="UniProtKB-EC"/>
</dbReference>
<evidence type="ECO:0000256" key="10">
    <source>
        <dbReference type="ARBA" id="ARBA00029321"/>
    </source>
</evidence>
<feature type="compositionally biased region" description="Basic and acidic residues" evidence="17">
    <location>
        <begin position="250"/>
        <end position="262"/>
    </location>
</feature>
<dbReference type="HAMAP" id="MF_00473">
    <property type="entry name" value="G6P_isomerase"/>
    <property type="match status" value="1"/>
</dbReference>
<dbReference type="InterPro" id="IPR025768">
    <property type="entry name" value="TFG_box"/>
</dbReference>
<evidence type="ECO:0000256" key="1">
    <source>
        <dbReference type="ARBA" id="ARBA00004926"/>
    </source>
</evidence>
<feature type="compositionally biased region" description="Basic and acidic residues" evidence="17">
    <location>
        <begin position="334"/>
        <end position="353"/>
    </location>
</feature>
<evidence type="ECO:0000313" key="23">
    <source>
        <dbReference type="Proteomes" id="UP000246464"/>
    </source>
</evidence>
<dbReference type="CDD" id="cd05015">
    <property type="entry name" value="SIS_PGI_1"/>
    <property type="match status" value="1"/>
</dbReference>
<dbReference type="Proteomes" id="UP000246464">
    <property type="component" value="Chromosome 10"/>
</dbReference>
<feature type="region of interest" description="Disordered" evidence="17">
    <location>
        <begin position="212"/>
        <end position="301"/>
    </location>
</feature>
<dbReference type="PROSITE" id="PS51513">
    <property type="entry name" value="FFD"/>
    <property type="match status" value="1"/>
</dbReference>
<protein>
    <recommendedName>
        <fullName evidence="5">Glucose-6-phosphate isomerase</fullName>
        <ecNumber evidence="4">5.3.1.9</ecNumber>
    </recommendedName>
    <alternativeName>
        <fullName evidence="11">Autocrine motility factor</fullName>
    </alternativeName>
    <alternativeName>
        <fullName evidence="13">Neuroleukin</fullName>
    </alternativeName>
    <alternativeName>
        <fullName evidence="12">Phosphoglucose isomerase</fullName>
    </alternativeName>
</protein>
<dbReference type="InterPro" id="IPR010920">
    <property type="entry name" value="LSM_dom_sf"/>
</dbReference>
<comment type="similarity">
    <text evidence="2">Belongs to the GPI family.</text>
</comment>
<dbReference type="GO" id="GO:1990904">
    <property type="term" value="C:ribonucleoprotein complex"/>
    <property type="evidence" value="ECO:0007669"/>
    <property type="project" value="UniProtKB-KW"/>
</dbReference>
<comment type="catalytic activity">
    <reaction evidence="10">
        <text>alpha-D-glucose 6-phosphate = beta-D-fructose 6-phosphate</text>
        <dbReference type="Rhea" id="RHEA:11816"/>
        <dbReference type="ChEBI" id="CHEBI:57634"/>
        <dbReference type="ChEBI" id="CHEBI:58225"/>
        <dbReference type="EC" id="5.3.1.9"/>
    </reaction>
</comment>
<dbReference type="PROSITE" id="PS51536">
    <property type="entry name" value="TFG"/>
    <property type="match status" value="1"/>
</dbReference>
<dbReference type="InterPro" id="IPR023096">
    <property type="entry name" value="G6P_Isomerase_C"/>
</dbReference>
<dbReference type="GO" id="GO:0005829">
    <property type="term" value="C:cytosol"/>
    <property type="evidence" value="ECO:0007669"/>
    <property type="project" value="TreeGrafter"/>
</dbReference>
<evidence type="ECO:0000256" key="14">
    <source>
        <dbReference type="ARBA" id="ARBA00046209"/>
    </source>
</evidence>
<dbReference type="AlphaFoldDB" id="A0A2U9BXL9"/>
<dbReference type="PROSITE" id="PS51463">
    <property type="entry name" value="P_GLUCOSE_ISOMERASE_3"/>
    <property type="match status" value="1"/>
</dbReference>
<dbReference type="PROSITE" id="PS00174">
    <property type="entry name" value="P_GLUCOSE_ISOMERASE_2"/>
    <property type="match status" value="1"/>
</dbReference>
<dbReference type="SUPFAM" id="SSF50182">
    <property type="entry name" value="Sm-like ribonucleoproteins"/>
    <property type="match status" value="1"/>
</dbReference>
<feature type="region of interest" description="Disordered" evidence="17">
    <location>
        <begin position="434"/>
        <end position="455"/>
    </location>
</feature>
<feature type="region of interest" description="Disordered" evidence="17">
    <location>
        <begin position="334"/>
        <end position="375"/>
    </location>
</feature>
<evidence type="ECO:0000256" key="3">
    <source>
        <dbReference type="ARBA" id="ARBA00010415"/>
    </source>
</evidence>
<dbReference type="Gene3D" id="3.40.50.10490">
    <property type="entry name" value="Glucose-6-phosphate isomerase like protein, domain 1"/>
    <property type="match status" value="3"/>
</dbReference>
<dbReference type="GO" id="GO:0048029">
    <property type="term" value="F:monosaccharide binding"/>
    <property type="evidence" value="ECO:0007669"/>
    <property type="project" value="TreeGrafter"/>
</dbReference>
<evidence type="ECO:0000259" key="18">
    <source>
        <dbReference type="PROSITE" id="PS51512"/>
    </source>
</evidence>
<feature type="compositionally biased region" description="Low complexity" evidence="17">
    <location>
        <begin position="438"/>
        <end position="447"/>
    </location>
</feature>
<proteinExistence type="inferred from homology"/>
<dbReference type="InterPro" id="IPR035482">
    <property type="entry name" value="SIS_PGI_2"/>
</dbReference>
<feature type="domain" description="Sm" evidence="21">
    <location>
        <begin position="1"/>
        <end position="81"/>
    </location>
</feature>
<dbReference type="PROSITE" id="PS51512">
    <property type="entry name" value="DFDF"/>
    <property type="match status" value="1"/>
</dbReference>
<evidence type="ECO:0000256" key="12">
    <source>
        <dbReference type="ARBA" id="ARBA00031265"/>
    </source>
</evidence>
<dbReference type="InterPro" id="IPR001672">
    <property type="entry name" value="G6P_Isomerase"/>
</dbReference>
<evidence type="ECO:0000256" key="7">
    <source>
        <dbReference type="ARBA" id="ARBA00023152"/>
    </source>
</evidence>
<evidence type="ECO:0000256" key="4">
    <source>
        <dbReference type="ARBA" id="ARBA00011952"/>
    </source>
</evidence>
<evidence type="ECO:0000256" key="9">
    <source>
        <dbReference type="ARBA" id="ARBA00023274"/>
    </source>
</evidence>
<dbReference type="GO" id="GO:0006096">
    <property type="term" value="P:glycolytic process"/>
    <property type="evidence" value="ECO:0007669"/>
    <property type="project" value="UniProtKB-UniPathway"/>
</dbReference>
<dbReference type="PANTHER" id="PTHR11469">
    <property type="entry name" value="GLUCOSE-6-PHOSPHATE ISOMERASE"/>
    <property type="match status" value="1"/>
</dbReference>
<evidence type="ECO:0000256" key="13">
    <source>
        <dbReference type="ARBA" id="ARBA00031363"/>
    </source>
</evidence>
<dbReference type="Gene3D" id="1.10.1390.10">
    <property type="match status" value="1"/>
</dbReference>
<dbReference type="SMART" id="SM01271">
    <property type="entry name" value="LSM14"/>
    <property type="match status" value="1"/>
</dbReference>
<feature type="compositionally biased region" description="Low complexity" evidence="17">
    <location>
        <begin position="269"/>
        <end position="280"/>
    </location>
</feature>
<evidence type="ECO:0000256" key="15">
    <source>
        <dbReference type="PROSITE-ProRule" id="PRU00846"/>
    </source>
</evidence>
<evidence type="ECO:0000259" key="20">
    <source>
        <dbReference type="PROSITE" id="PS51536"/>
    </source>
</evidence>
<dbReference type="PROSITE" id="PS52002">
    <property type="entry name" value="SM"/>
    <property type="match status" value="1"/>
</dbReference>
<dbReference type="Pfam" id="PF12701">
    <property type="entry name" value="LSM14"/>
    <property type="match status" value="1"/>
</dbReference>
<dbReference type="FunFam" id="1.10.1390.10:FF:000001">
    <property type="entry name" value="Glucose-6-phosphate isomerase"/>
    <property type="match status" value="1"/>
</dbReference>
<dbReference type="GO" id="GO:0051156">
    <property type="term" value="P:glucose 6-phosphate metabolic process"/>
    <property type="evidence" value="ECO:0007669"/>
    <property type="project" value="TreeGrafter"/>
</dbReference>
<dbReference type="InterPro" id="IPR046348">
    <property type="entry name" value="SIS_dom_sf"/>
</dbReference>
<dbReference type="EC" id="5.3.1.9" evidence="4"/>
<comment type="pathway">
    <text evidence="1">Carbohydrate degradation; glycolysis; D-glyceraldehyde 3-phosphate and glycerone phosphate from D-glucose: step 2/4.</text>
</comment>
<reference evidence="22 23" key="1">
    <citation type="submission" date="2017-12" db="EMBL/GenBank/DDBJ databases">
        <title>Integrating genomic resources of turbot (Scophthalmus maximus) in depth evaluation of genetic and physical mapping variation across individuals.</title>
        <authorList>
            <person name="Martinez P."/>
        </authorList>
    </citation>
    <scope>NUCLEOTIDE SEQUENCE [LARGE SCALE GENOMIC DNA]</scope>
</reference>
<dbReference type="InterPro" id="IPR025609">
    <property type="entry name" value="Lsm14-like_N"/>
</dbReference>
<evidence type="ECO:0000256" key="17">
    <source>
        <dbReference type="SAM" id="MobiDB-lite"/>
    </source>
</evidence>
<keyword evidence="7" id="KW-0324">Glycolysis</keyword>
<evidence type="ECO:0000256" key="5">
    <source>
        <dbReference type="ARBA" id="ARBA00018388"/>
    </source>
</evidence>
<keyword evidence="6" id="KW-0312">Gluconeogenesis</keyword>
<feature type="domain" description="TFG box profile" evidence="20">
    <location>
        <begin position="395"/>
        <end position="415"/>
    </location>
</feature>
<evidence type="ECO:0000256" key="6">
    <source>
        <dbReference type="ARBA" id="ARBA00022432"/>
    </source>
</evidence>
<feature type="domain" description="DFDF" evidence="18">
    <location>
        <begin position="297"/>
        <end position="333"/>
    </location>
</feature>
<gene>
    <name evidence="22" type="ORF">SMAX5B_009480</name>
</gene>
<keyword evidence="23" id="KW-1185">Reference proteome</keyword>
<dbReference type="FunFam" id="3.40.50.10490:FF:000060">
    <property type="entry name" value="Glucose-6-phosphate isomerase"/>
    <property type="match status" value="2"/>
</dbReference>
<dbReference type="InterPro" id="IPR018189">
    <property type="entry name" value="Phosphoglucose_isomerase_CS"/>
</dbReference>
<feature type="domain" description="FFD box profile" evidence="19">
    <location>
        <begin position="376"/>
        <end position="392"/>
    </location>
</feature>
<dbReference type="GO" id="GO:0006094">
    <property type="term" value="P:gluconeogenesis"/>
    <property type="evidence" value="ECO:0007669"/>
    <property type="project" value="UniProtKB-KW"/>
</dbReference>
<dbReference type="Pfam" id="PF00342">
    <property type="entry name" value="PGI"/>
    <property type="match status" value="2"/>
</dbReference>
<evidence type="ECO:0000259" key="19">
    <source>
        <dbReference type="PROSITE" id="PS51513"/>
    </source>
</evidence>
<dbReference type="InterPro" id="IPR025762">
    <property type="entry name" value="DFDF"/>
</dbReference>
<dbReference type="CDD" id="cd05016">
    <property type="entry name" value="SIS_PGI_2"/>
    <property type="match status" value="1"/>
</dbReference>
<evidence type="ECO:0000256" key="8">
    <source>
        <dbReference type="ARBA" id="ARBA00023235"/>
    </source>
</evidence>
<feature type="short sequence motif" description="TFG box" evidence="16">
    <location>
        <begin position="395"/>
        <end position="415"/>
    </location>
</feature>
<dbReference type="FunFam" id="2.30.30.100:FF:000006">
    <property type="entry name" value="Protein LSM14 homolog A isoform b"/>
    <property type="match status" value="1"/>
</dbReference>
<dbReference type="SUPFAM" id="SSF53697">
    <property type="entry name" value="SIS domain"/>
    <property type="match status" value="1"/>
</dbReference>
<dbReference type="GO" id="GO:0097367">
    <property type="term" value="F:carbohydrate derivative binding"/>
    <property type="evidence" value="ECO:0007669"/>
    <property type="project" value="InterPro"/>
</dbReference>
<feature type="compositionally biased region" description="Basic residues" evidence="17">
    <location>
        <begin position="282"/>
        <end position="296"/>
    </location>
</feature>
<name>A0A2U9BXL9_SCOMX</name>
<dbReference type="STRING" id="52904.ENSSMAP00000031680"/>
<sequence length="986" mass="107325">MSGGTPYLGSKISLISKAAIRYEGILYTIDTENSTVALAKVRSFGTEDRPTDRPIPPRDDTFEYIIFRGSDIKDLTVCEPPKQTSSLPQDPAIVQSSLGSGPLSSSAAAPTPFQSAGSYGLFNRVPAPAYNQFTSSPLVSPQFGPVGVGRNTSFYIVIHVLSSDWVLLVDQSVLTNAQVAVSLCERLCPGRSSPSLEPLRKSPTLEQVIQATPSAPAASAPPPAPGLSRRSPTHGRTAALLAVQSGPKVQHQEGVDARRGEAVRGGGRSSCQSASASAPANRRGRGGGHRGRGRFNVRRDGPMKFEKDFDFESANAQFNKEDIDREFQSKLKLKDEKTEKSEKAVNGEEKGDSVVETQTSEGNAEEEGGDPLGPNCYYDKSKSFFDNISCDDTRERRQTWAEERRMNAETFGIPLRHGRGRGGYRGRGGMGFRGGRGRSASRGSFGPPQGGGGFRGGYRGNQAGREFADLSAFRSKVSFKVASAQEMPEVTREASDRAGSPTPRGPGPGGSDPNYQKLQQWYQANGGSLKMRDLFDGDQDRFSRFSTTLETDDGEILLDYSKNLIDQDVLSMLLAMVRSRGVEEAREKMFSGEKINFTEGRAVLHVALRNRSNTPITVDGKDVMPEINGVLDKMKAFCHKVRSGEWRGFSGKSITDVVNIGIGGSDLGPLMVTEALKPYSTGGPNVWFISNIDGTHLAKTLAQLNAESTLFIIASKTFTTQETITNAESARDWFLQAAKDKSAVAKHFVALSTNAVSLPPPSHRGQRSHDHEFDCLTSFNLFVCSQGDMESNGKSVTSAGRRVNYNTGPIVWGEPGTNGQHAFYQLIHQGTRMIPADFLIPAQSQHPIRDNLHHKILVANFLAQTEALMKGKTSEEARVELEAGGLEDGALEKLLPHKVFEGNKPSNSIVFKKLSPFTLGLLIAMYEHKIFVQGVMWDINSYDQWGVELGKQLAKKIEPELKDAAEVTTHDSSTNGLINFLKKNFA</sequence>
<dbReference type="GO" id="GO:0003723">
    <property type="term" value="F:RNA binding"/>
    <property type="evidence" value="ECO:0007669"/>
    <property type="project" value="InterPro"/>
</dbReference>